<comment type="caution">
    <text evidence="1">The sequence shown here is derived from an EMBL/GenBank/DDBJ whole genome shotgun (WGS) entry which is preliminary data.</text>
</comment>
<gene>
    <name evidence="1" type="ORF">EZ242_11490</name>
</gene>
<accession>A0A4Z0BKB7</accession>
<proteinExistence type="predicted"/>
<dbReference type="OrthoDB" id="8905164at2"/>
<evidence type="ECO:0000313" key="2">
    <source>
        <dbReference type="Proteomes" id="UP000297564"/>
    </source>
</evidence>
<evidence type="ECO:0000313" key="1">
    <source>
        <dbReference type="EMBL" id="TFY99756.1"/>
    </source>
</evidence>
<dbReference type="RefSeq" id="WP_135285299.1">
    <property type="nucleotide sequence ID" value="NZ_SMLL01000004.1"/>
</dbReference>
<name>A0A4Z0BKB7_9BURK</name>
<dbReference type="EMBL" id="SMLL01000004">
    <property type="protein sequence ID" value="TFY99756.1"/>
    <property type="molecule type" value="Genomic_DNA"/>
</dbReference>
<dbReference type="AlphaFoldDB" id="A0A4Z0BKB7"/>
<dbReference type="Proteomes" id="UP000297564">
    <property type="component" value="Unassembled WGS sequence"/>
</dbReference>
<evidence type="ECO:0008006" key="3">
    <source>
        <dbReference type="Google" id="ProtNLM"/>
    </source>
</evidence>
<reference evidence="1 2" key="1">
    <citation type="submission" date="2019-03" db="EMBL/GenBank/DDBJ databases">
        <title>Ramlibacter rhizophilus CCTCC AB2015357, whole genome shotgun sequence.</title>
        <authorList>
            <person name="Zhang X."/>
            <person name="Feng G."/>
            <person name="Zhu H."/>
        </authorList>
    </citation>
    <scope>NUCLEOTIDE SEQUENCE [LARGE SCALE GENOMIC DNA]</scope>
    <source>
        <strain evidence="1 2">CCTCC AB2015357</strain>
    </source>
</reference>
<keyword evidence="2" id="KW-1185">Reference proteome</keyword>
<protein>
    <recommendedName>
        <fullName evidence="3">DNA primase/polymerase bifunctional N-terminal domain-containing protein</fullName>
    </recommendedName>
</protein>
<sequence length="385" mass="42340">MIYAPGQVLPPNFPGIPPELKELARWLVWRGAKVPYLATAIKSKADVTDPTYWSTFEQAQTAYSEGGYLGVGFALNGDGIVGLDLDKCVVGDQPDERALSLLERLGCGYIERSPSNTGLRAFGRAELNGSFKGVLEGVRFEAYASGRYLTVTGRHWKNGPLAPLQGLNELLTQAETPQKSTEENRSNPPRELLSTSLPSQFSPCLSVDQVAHTLPSGEGERNRRLFDLARLVKAAMPHATQEQRRAVVQVWYRMASPFIATKEFSVSWAEFEYAWTRVKFPPGRGLAELLKGVDFEAPLPDDLASRGYIGRDKQLIHVCAALQDAHGDQPFFLSVRTAGVILGVDFKYAALMLKALTLDGVLTVVKKGVGKQATRYKLVRRVNCG</sequence>
<organism evidence="1 2">
    <name type="scientific">Ramlibacter rhizophilus</name>
    <dbReference type="NCBI Taxonomy" id="1781167"/>
    <lineage>
        <taxon>Bacteria</taxon>
        <taxon>Pseudomonadati</taxon>
        <taxon>Pseudomonadota</taxon>
        <taxon>Betaproteobacteria</taxon>
        <taxon>Burkholderiales</taxon>
        <taxon>Comamonadaceae</taxon>
        <taxon>Ramlibacter</taxon>
    </lineage>
</organism>